<dbReference type="AlphaFoldDB" id="A0A371YQQ8"/>
<reference evidence="2 3" key="2">
    <citation type="submission" date="2018-08" db="EMBL/GenBank/DDBJ databases">
        <title>The draft genome of Acinetobacter sichuanensis strain WCHAc060041.</title>
        <authorList>
            <person name="Qin J."/>
            <person name="Feng Y."/>
            <person name="Zong Z."/>
        </authorList>
    </citation>
    <scope>NUCLEOTIDE SEQUENCE [LARGE SCALE GENOMIC DNA]</scope>
    <source>
        <strain evidence="2 3">WCHAc060041</strain>
    </source>
</reference>
<evidence type="ECO:0000313" key="3">
    <source>
        <dbReference type="Proteomes" id="UP000240957"/>
    </source>
</evidence>
<dbReference type="Proteomes" id="UP000240957">
    <property type="component" value="Unassembled WGS sequence"/>
</dbReference>
<protein>
    <submittedName>
        <fullName evidence="2">Uncharacterized protein</fullName>
    </submittedName>
</protein>
<reference evidence="1" key="1">
    <citation type="journal article" date="2014" name="Int. J. Syst. Evol. Microbiol.">
        <title>Complete genome of a new Firmicutes species belonging to the dominant human colonic microbiota ('Ruminococcus bicirculans') reveals two chromosomes and a selective capacity to utilize plant glucans.</title>
        <authorList>
            <consortium name="NISC Comparative Sequencing Program"/>
            <person name="Wegmann U."/>
            <person name="Louis P."/>
            <person name="Goesmann A."/>
            <person name="Henrissat B."/>
            <person name="Duncan S.H."/>
            <person name="Flint H.J."/>
        </authorList>
    </citation>
    <scope>NUCLEOTIDE SEQUENCE</scope>
    <source>
        <strain evidence="1">KCTC 62575</strain>
    </source>
</reference>
<reference evidence="4" key="3">
    <citation type="journal article" date="2019" name="Int. J. Syst. Evol. Microbiol.">
        <title>The Global Catalogue of Microorganisms (GCM) 10K type strain sequencing project: providing services to taxonomists for standard genome sequencing and annotation.</title>
        <authorList>
            <consortium name="The Broad Institute Genomics Platform"/>
            <consortium name="The Broad Institute Genome Sequencing Center for Infectious Disease"/>
            <person name="Wu L."/>
            <person name="Ma J."/>
        </authorList>
    </citation>
    <scope>NUCLEOTIDE SEQUENCE [LARGE SCALE GENOMIC DNA]</scope>
    <source>
        <strain evidence="4">KCTC 62575</strain>
    </source>
</reference>
<organism evidence="2 3">
    <name type="scientific">Acinetobacter sichuanensis</name>
    <dbReference type="NCBI Taxonomy" id="2136183"/>
    <lineage>
        <taxon>Bacteria</taxon>
        <taxon>Pseudomonadati</taxon>
        <taxon>Pseudomonadota</taxon>
        <taxon>Gammaproteobacteria</taxon>
        <taxon>Moraxellales</taxon>
        <taxon>Moraxellaceae</taxon>
        <taxon>Acinetobacter</taxon>
    </lineage>
</organism>
<dbReference type="EMBL" id="PYIX02000013">
    <property type="protein sequence ID" value="RFC83782.1"/>
    <property type="molecule type" value="Genomic_DNA"/>
</dbReference>
<keyword evidence="4" id="KW-1185">Reference proteome</keyword>
<dbReference type="OrthoDB" id="6679547at2"/>
<reference evidence="1" key="4">
    <citation type="submission" date="2024-09" db="EMBL/GenBank/DDBJ databases">
        <authorList>
            <person name="Sun Q."/>
            <person name="Mori K."/>
        </authorList>
    </citation>
    <scope>NUCLEOTIDE SEQUENCE</scope>
    <source>
        <strain evidence="1">KCTC 62575</strain>
    </source>
</reference>
<dbReference type="Proteomes" id="UP001595455">
    <property type="component" value="Unassembled WGS sequence"/>
</dbReference>
<sequence>MSNNKYVIRHQSFGYNDEWYVLDWAMQGAIKAVYSDKTEAEQQYKKLIVRALYQDDYYNFSIANGEGDDQQYEAIEAFILEKTGEEFDGESIPEMNEDDAFEFAKLSGILHYQLIEIDDSLPNYVLFNPATQSYVYASTPEESVLLTGQNELFLFDDKNYVEDYWKEQTINEFFGDLKLELDGSLEELSDSPTLLQQLIHDNFWLSYENQQLKVKSFADQDSFNWIKSLNALLKEPIFEIRQVTLEELATLN</sequence>
<accession>A0A371YQQ8</accession>
<evidence type="ECO:0000313" key="2">
    <source>
        <dbReference type="EMBL" id="RFC83782.1"/>
    </source>
</evidence>
<proteinExistence type="predicted"/>
<comment type="caution">
    <text evidence="2">The sequence shown here is derived from an EMBL/GenBank/DDBJ whole genome shotgun (WGS) entry which is preliminary data.</text>
</comment>
<gene>
    <name evidence="1" type="ORF">ACFODO_06565</name>
    <name evidence="2" type="ORF">C9E89_009980</name>
</gene>
<dbReference type="RefSeq" id="WP_107008094.1">
    <property type="nucleotide sequence ID" value="NZ_JBHRSF010000010.1"/>
</dbReference>
<evidence type="ECO:0000313" key="4">
    <source>
        <dbReference type="Proteomes" id="UP001595455"/>
    </source>
</evidence>
<evidence type="ECO:0000313" key="1">
    <source>
        <dbReference type="EMBL" id="MFC2994935.1"/>
    </source>
</evidence>
<dbReference type="EMBL" id="JBHRSF010000010">
    <property type="protein sequence ID" value="MFC2994935.1"/>
    <property type="molecule type" value="Genomic_DNA"/>
</dbReference>
<name>A0A371YQQ8_9GAMM</name>